<protein>
    <submittedName>
        <fullName evidence="5">Lrp/AsnC family transcriptional regulator</fullName>
    </submittedName>
</protein>
<dbReference type="Gene3D" id="3.30.70.920">
    <property type="match status" value="1"/>
</dbReference>
<keyword evidence="6" id="KW-1185">Reference proteome</keyword>
<evidence type="ECO:0000256" key="3">
    <source>
        <dbReference type="ARBA" id="ARBA00023163"/>
    </source>
</evidence>
<sequence>MIAPLDGKILHALQLSPRVSFRRIGEVIGAPEQTVARRYRKLRHDGAVRVIGVVNPQIFGEAQWVVRVHAKPDDLPRLSEALVRRREVTHANVLSGWTELVCVIRAPLGDSADGLLQRLPRTSAVLSLDIDLVLHEFGDATGAAWTAYGHTLTAEEARQLVPPPASAPPSGPVAPREEDLPLIEALAEDGRAPHARLAEHIGWSSARVKRRLAALEASATLTYDVDVLPDRLGFGVNAMLWLTTAPSHLAEVAEQIAAHPEIASVSAISGRNNLMAIAICRDVEHLYSYLTRQLAAIDRVQGYDISIRTQRLKQAGSLVTGGRLVSVRRS</sequence>
<dbReference type="InterPro" id="IPR011008">
    <property type="entry name" value="Dimeric_a/b-barrel"/>
</dbReference>
<keyword evidence="3" id="KW-0804">Transcription</keyword>
<evidence type="ECO:0000313" key="6">
    <source>
        <dbReference type="Proteomes" id="UP001526201"/>
    </source>
</evidence>
<dbReference type="EMBL" id="JACKTY010000020">
    <property type="protein sequence ID" value="MCV7226032.1"/>
    <property type="molecule type" value="Genomic_DNA"/>
</dbReference>
<evidence type="ECO:0000256" key="1">
    <source>
        <dbReference type="ARBA" id="ARBA00023015"/>
    </source>
</evidence>
<name>A0ABT3C984_9MYCO</name>
<dbReference type="RefSeq" id="WP_264066863.1">
    <property type="nucleotide sequence ID" value="NZ_JACKTY010000020.1"/>
</dbReference>
<dbReference type="InterPro" id="IPR036390">
    <property type="entry name" value="WH_DNA-bd_sf"/>
</dbReference>
<keyword evidence="2" id="KW-0238">DNA-binding</keyword>
<dbReference type="InterPro" id="IPR036388">
    <property type="entry name" value="WH-like_DNA-bd_sf"/>
</dbReference>
<dbReference type="Proteomes" id="UP001526201">
    <property type="component" value="Unassembled WGS sequence"/>
</dbReference>
<dbReference type="Pfam" id="PF13404">
    <property type="entry name" value="HTH_AsnC-type"/>
    <property type="match status" value="2"/>
</dbReference>
<dbReference type="PROSITE" id="PS50956">
    <property type="entry name" value="HTH_ASNC_2"/>
    <property type="match status" value="1"/>
</dbReference>
<dbReference type="SMART" id="SM00344">
    <property type="entry name" value="HTH_ASNC"/>
    <property type="match status" value="2"/>
</dbReference>
<reference evidence="5 6" key="1">
    <citation type="journal article" date="2022" name="BMC Genomics">
        <title>Comparative genome analysis of mycobacteria focusing on tRNA and non-coding RNA.</title>
        <authorList>
            <person name="Behra P.R.K."/>
            <person name="Pettersson B.M.F."/>
            <person name="Ramesh M."/>
            <person name="Das S."/>
            <person name="Dasgupta S."/>
            <person name="Kirsebom L.A."/>
        </authorList>
    </citation>
    <scope>NUCLEOTIDE SEQUENCE [LARGE SCALE GENOMIC DNA]</scope>
    <source>
        <strain evidence="5 6">DSM 44078</strain>
    </source>
</reference>
<feature type="domain" description="HTH asnC-type" evidence="4">
    <location>
        <begin position="179"/>
        <end position="235"/>
    </location>
</feature>
<keyword evidence="1" id="KW-0805">Transcription regulation</keyword>
<dbReference type="InterPro" id="IPR019887">
    <property type="entry name" value="Tscrpt_reg_AsnC/Lrp_C"/>
</dbReference>
<dbReference type="InterPro" id="IPR019888">
    <property type="entry name" value="Tscrpt_reg_AsnC-like"/>
</dbReference>
<dbReference type="PANTHER" id="PTHR30154">
    <property type="entry name" value="LEUCINE-RESPONSIVE REGULATORY PROTEIN"/>
    <property type="match status" value="1"/>
</dbReference>
<organism evidence="5 6">
    <name type="scientific">Mycolicibacterium komossense</name>
    <dbReference type="NCBI Taxonomy" id="1779"/>
    <lineage>
        <taxon>Bacteria</taxon>
        <taxon>Bacillati</taxon>
        <taxon>Actinomycetota</taxon>
        <taxon>Actinomycetes</taxon>
        <taxon>Mycobacteriales</taxon>
        <taxon>Mycobacteriaceae</taxon>
        <taxon>Mycolicibacterium</taxon>
    </lineage>
</organism>
<dbReference type="PANTHER" id="PTHR30154:SF34">
    <property type="entry name" value="TRANSCRIPTIONAL REGULATOR AZLB"/>
    <property type="match status" value="1"/>
</dbReference>
<accession>A0ABT3C984</accession>
<dbReference type="Pfam" id="PF01037">
    <property type="entry name" value="AsnC_trans_reg"/>
    <property type="match status" value="1"/>
</dbReference>
<dbReference type="InterPro" id="IPR000485">
    <property type="entry name" value="AsnC-type_HTH_dom"/>
</dbReference>
<dbReference type="SUPFAM" id="SSF54909">
    <property type="entry name" value="Dimeric alpha+beta barrel"/>
    <property type="match status" value="1"/>
</dbReference>
<comment type="caution">
    <text evidence="5">The sequence shown here is derived from an EMBL/GenBank/DDBJ whole genome shotgun (WGS) entry which is preliminary data.</text>
</comment>
<dbReference type="SUPFAM" id="SSF46785">
    <property type="entry name" value="Winged helix' DNA-binding domain"/>
    <property type="match status" value="2"/>
</dbReference>
<evidence type="ECO:0000313" key="5">
    <source>
        <dbReference type="EMBL" id="MCV7226032.1"/>
    </source>
</evidence>
<proteinExistence type="predicted"/>
<gene>
    <name evidence="5" type="ORF">H7J73_08295</name>
</gene>
<dbReference type="Gene3D" id="1.10.10.10">
    <property type="entry name" value="Winged helix-like DNA-binding domain superfamily/Winged helix DNA-binding domain"/>
    <property type="match status" value="2"/>
</dbReference>
<evidence type="ECO:0000256" key="2">
    <source>
        <dbReference type="ARBA" id="ARBA00023125"/>
    </source>
</evidence>
<evidence type="ECO:0000259" key="4">
    <source>
        <dbReference type="PROSITE" id="PS50956"/>
    </source>
</evidence>